<evidence type="ECO:0000256" key="8">
    <source>
        <dbReference type="ARBA" id="ARBA00035655"/>
    </source>
</evidence>
<keyword evidence="5 9" id="KW-0812">Transmembrane</keyword>
<evidence type="ECO:0000256" key="3">
    <source>
        <dbReference type="ARBA" id="ARBA00022475"/>
    </source>
</evidence>
<feature type="transmembrane region" description="Helical" evidence="9">
    <location>
        <begin position="147"/>
        <end position="164"/>
    </location>
</feature>
<keyword evidence="11" id="KW-1185">Reference proteome</keyword>
<dbReference type="Proteomes" id="UP000316213">
    <property type="component" value="Unassembled WGS sequence"/>
</dbReference>
<dbReference type="OrthoDB" id="9814020at2"/>
<keyword evidence="6 9" id="KW-1133">Transmembrane helix</keyword>
<evidence type="ECO:0000256" key="4">
    <source>
        <dbReference type="ARBA" id="ARBA00022519"/>
    </source>
</evidence>
<keyword evidence="4" id="KW-0997">Cell inner membrane</keyword>
<organism evidence="10 11">
    <name type="scientific">Neorhodopirellula pilleata</name>
    <dbReference type="NCBI Taxonomy" id="2714738"/>
    <lineage>
        <taxon>Bacteria</taxon>
        <taxon>Pseudomonadati</taxon>
        <taxon>Planctomycetota</taxon>
        <taxon>Planctomycetia</taxon>
        <taxon>Pirellulales</taxon>
        <taxon>Pirellulaceae</taxon>
        <taxon>Neorhodopirellula</taxon>
    </lineage>
</organism>
<dbReference type="PANTHER" id="PTHR30574:SF1">
    <property type="entry name" value="SULPHUR TRANSPORT DOMAIN-CONTAINING PROTEIN"/>
    <property type="match status" value="1"/>
</dbReference>
<proteinExistence type="inferred from homology"/>
<feature type="transmembrane region" description="Helical" evidence="9">
    <location>
        <begin position="176"/>
        <end position="201"/>
    </location>
</feature>
<evidence type="ECO:0000256" key="7">
    <source>
        <dbReference type="ARBA" id="ARBA00023136"/>
    </source>
</evidence>
<comment type="caution">
    <text evidence="10">The sequence shown here is derived from an EMBL/GenBank/DDBJ whole genome shotgun (WGS) entry which is preliminary data.</text>
</comment>
<evidence type="ECO:0000256" key="5">
    <source>
        <dbReference type="ARBA" id="ARBA00022692"/>
    </source>
</evidence>
<dbReference type="GO" id="GO:0005886">
    <property type="term" value="C:plasma membrane"/>
    <property type="evidence" value="ECO:0007669"/>
    <property type="project" value="UniProtKB-SubCell"/>
</dbReference>
<sequence length="207" mass="22415">MSTTTNGKRTSERIIERSQVTVSERRYQGTRELQTYDADQAPQPYWNPYLSGVLLGLVLLTSYVVLGTGLGASSAPSRLAAQMESWVAPAHVAASEYFGPWGDEPLAYYLVFMFVGTFFGGLFSAVLARRVKPQIERGRAASVNKRLLFALVGGILAGYASRIARGCTSGQALSGGALLLTGSLIFVTCMFVAGYATAFLFRSQWDD</sequence>
<dbReference type="PANTHER" id="PTHR30574">
    <property type="entry name" value="INNER MEMBRANE PROTEIN YEDE"/>
    <property type="match status" value="1"/>
</dbReference>
<dbReference type="InterPro" id="IPR007272">
    <property type="entry name" value="Sulf_transp_TsuA/YedE"/>
</dbReference>
<evidence type="ECO:0000256" key="6">
    <source>
        <dbReference type="ARBA" id="ARBA00022989"/>
    </source>
</evidence>
<evidence type="ECO:0000313" key="10">
    <source>
        <dbReference type="EMBL" id="TWT98773.1"/>
    </source>
</evidence>
<keyword evidence="3" id="KW-1003">Cell membrane</keyword>
<evidence type="ECO:0000256" key="9">
    <source>
        <dbReference type="SAM" id="Phobius"/>
    </source>
</evidence>
<evidence type="ECO:0000256" key="1">
    <source>
        <dbReference type="ARBA" id="ARBA00004429"/>
    </source>
</evidence>
<comment type="similarity">
    <text evidence="8">Belongs to the TsuA/YedE (TC 9.B.102) family.</text>
</comment>
<name>A0A5C6AKR5_9BACT</name>
<reference evidence="10 11" key="1">
    <citation type="submission" date="2019-02" db="EMBL/GenBank/DDBJ databases">
        <title>Deep-cultivation of Planctomycetes and their phenomic and genomic characterization uncovers novel biology.</title>
        <authorList>
            <person name="Wiegand S."/>
            <person name="Jogler M."/>
            <person name="Boedeker C."/>
            <person name="Pinto D."/>
            <person name="Vollmers J."/>
            <person name="Rivas-Marin E."/>
            <person name="Kohn T."/>
            <person name="Peeters S.H."/>
            <person name="Heuer A."/>
            <person name="Rast P."/>
            <person name="Oberbeckmann S."/>
            <person name="Bunk B."/>
            <person name="Jeske O."/>
            <person name="Meyerdierks A."/>
            <person name="Storesund J.E."/>
            <person name="Kallscheuer N."/>
            <person name="Luecker S."/>
            <person name="Lage O.M."/>
            <person name="Pohl T."/>
            <person name="Merkel B.J."/>
            <person name="Hornburger P."/>
            <person name="Mueller R.-W."/>
            <person name="Bruemmer F."/>
            <person name="Labrenz M."/>
            <person name="Spormann A.M."/>
            <person name="Op Den Camp H."/>
            <person name="Overmann J."/>
            <person name="Amann R."/>
            <person name="Jetten M.S.M."/>
            <person name="Mascher T."/>
            <person name="Medema M.H."/>
            <person name="Devos D.P."/>
            <person name="Kaster A.-K."/>
            <person name="Ovreas L."/>
            <person name="Rohde M."/>
            <person name="Galperin M.Y."/>
            <person name="Jogler C."/>
        </authorList>
    </citation>
    <scope>NUCLEOTIDE SEQUENCE [LARGE SCALE GENOMIC DNA]</scope>
    <source>
        <strain evidence="10 11">Pla100</strain>
    </source>
</reference>
<dbReference type="Pfam" id="PF04143">
    <property type="entry name" value="Sulf_transp"/>
    <property type="match status" value="1"/>
</dbReference>
<comment type="subcellular location">
    <subcellularLocation>
        <location evidence="1">Cell inner membrane</location>
        <topology evidence="1">Multi-pass membrane protein</topology>
    </subcellularLocation>
</comment>
<accession>A0A5C6AKR5</accession>
<keyword evidence="2" id="KW-0813">Transport</keyword>
<feature type="transmembrane region" description="Helical" evidence="9">
    <location>
        <begin position="106"/>
        <end position="127"/>
    </location>
</feature>
<evidence type="ECO:0000256" key="2">
    <source>
        <dbReference type="ARBA" id="ARBA00022448"/>
    </source>
</evidence>
<keyword evidence="7 9" id="KW-0472">Membrane</keyword>
<evidence type="ECO:0000313" key="11">
    <source>
        <dbReference type="Proteomes" id="UP000316213"/>
    </source>
</evidence>
<gene>
    <name evidence="10" type="ORF">Pla100_19390</name>
</gene>
<feature type="transmembrane region" description="Helical" evidence="9">
    <location>
        <begin position="49"/>
        <end position="70"/>
    </location>
</feature>
<dbReference type="AlphaFoldDB" id="A0A5C6AKR5"/>
<dbReference type="EMBL" id="SJPM01000003">
    <property type="protein sequence ID" value="TWT98773.1"/>
    <property type="molecule type" value="Genomic_DNA"/>
</dbReference>
<protein>
    <submittedName>
        <fullName evidence="10">Putative inner membrane protein</fullName>
    </submittedName>
</protein>
<dbReference type="RefSeq" id="WP_146577457.1">
    <property type="nucleotide sequence ID" value="NZ_SJPM01000003.1"/>
</dbReference>